<dbReference type="InterPro" id="IPR051826">
    <property type="entry name" value="E3_ubiquitin-ligase_domain"/>
</dbReference>
<sequence>MPSYPGSFRRTPPSSVLEQTDDGRRLLGGSPTADSENFENRLIESKFFEQGTGYRTLQVIAKLSLWLPIPFHFALVDKGKKSVTNDQIDGNSSSCDDDGRDDYSDELSLSTLTTCDGEAGGILPHNARPLEASLSHVAEAYYAHQATQQVDEFLSNEQHLDYVVTQFDIARMARNASKHLDVESILSLPTLTYHCSTSKDCRDGDEINESWSLVTAPNMDKVTEEVAMESNICVICMEEYVEGDGLRVLPCNHSFHVGCIDRWLSGSHSHLECVTNGCPVCKEKPVAMVDDSAIECDGYVPSWAFTQLGNSLARSLGVP</sequence>
<dbReference type="PROSITE" id="PS50089">
    <property type="entry name" value="ZF_RING_2"/>
    <property type="match status" value="1"/>
</dbReference>
<dbReference type="Pfam" id="PF13639">
    <property type="entry name" value="zf-RING_2"/>
    <property type="match status" value="1"/>
</dbReference>
<comment type="caution">
    <text evidence="4">The sequence shown here is derived from an EMBL/GenBank/DDBJ whole genome shotgun (WGS) entry which is preliminary data.</text>
</comment>
<feature type="region of interest" description="Disordered" evidence="2">
    <location>
        <begin position="1"/>
        <end position="33"/>
    </location>
</feature>
<dbReference type="SMART" id="SM00184">
    <property type="entry name" value="RING"/>
    <property type="match status" value="1"/>
</dbReference>
<evidence type="ECO:0000313" key="5">
    <source>
        <dbReference type="Proteomes" id="UP001295423"/>
    </source>
</evidence>
<proteinExistence type="predicted"/>
<name>A0AAD2CFH6_9STRA</name>
<dbReference type="InterPro" id="IPR013083">
    <property type="entry name" value="Znf_RING/FYVE/PHD"/>
</dbReference>
<keyword evidence="1" id="KW-0863">Zinc-finger</keyword>
<gene>
    <name evidence="4" type="ORF">CYCCA115_LOCUS1853</name>
</gene>
<feature type="domain" description="RING-type" evidence="3">
    <location>
        <begin position="233"/>
        <end position="282"/>
    </location>
</feature>
<keyword evidence="5" id="KW-1185">Reference proteome</keyword>
<protein>
    <recommendedName>
        <fullName evidence="3">RING-type domain-containing protein</fullName>
    </recommendedName>
</protein>
<dbReference type="GO" id="GO:0061630">
    <property type="term" value="F:ubiquitin protein ligase activity"/>
    <property type="evidence" value="ECO:0007669"/>
    <property type="project" value="TreeGrafter"/>
</dbReference>
<dbReference type="PANTHER" id="PTHR22765:SF434">
    <property type="entry name" value="GB|AAD18119.1-RELATED"/>
    <property type="match status" value="1"/>
</dbReference>
<dbReference type="Gene3D" id="3.30.40.10">
    <property type="entry name" value="Zinc/RING finger domain, C3HC4 (zinc finger)"/>
    <property type="match status" value="1"/>
</dbReference>
<dbReference type="GO" id="GO:0006511">
    <property type="term" value="P:ubiquitin-dependent protein catabolic process"/>
    <property type="evidence" value="ECO:0007669"/>
    <property type="project" value="TreeGrafter"/>
</dbReference>
<accession>A0AAD2CFH6</accession>
<keyword evidence="1" id="KW-0479">Metal-binding</keyword>
<evidence type="ECO:0000313" key="4">
    <source>
        <dbReference type="EMBL" id="CAJ1930155.1"/>
    </source>
</evidence>
<dbReference type="SUPFAM" id="SSF57850">
    <property type="entry name" value="RING/U-box"/>
    <property type="match status" value="1"/>
</dbReference>
<dbReference type="Proteomes" id="UP001295423">
    <property type="component" value="Unassembled WGS sequence"/>
</dbReference>
<organism evidence="4 5">
    <name type="scientific">Cylindrotheca closterium</name>
    <dbReference type="NCBI Taxonomy" id="2856"/>
    <lineage>
        <taxon>Eukaryota</taxon>
        <taxon>Sar</taxon>
        <taxon>Stramenopiles</taxon>
        <taxon>Ochrophyta</taxon>
        <taxon>Bacillariophyta</taxon>
        <taxon>Bacillariophyceae</taxon>
        <taxon>Bacillariophycidae</taxon>
        <taxon>Bacillariales</taxon>
        <taxon>Bacillariaceae</taxon>
        <taxon>Cylindrotheca</taxon>
    </lineage>
</organism>
<dbReference type="PANTHER" id="PTHR22765">
    <property type="entry name" value="RING FINGER AND PROTEASE ASSOCIATED DOMAIN-CONTAINING"/>
    <property type="match status" value="1"/>
</dbReference>
<dbReference type="EMBL" id="CAKOGP040000112">
    <property type="protein sequence ID" value="CAJ1930155.1"/>
    <property type="molecule type" value="Genomic_DNA"/>
</dbReference>
<evidence type="ECO:0000256" key="1">
    <source>
        <dbReference type="PROSITE-ProRule" id="PRU00175"/>
    </source>
</evidence>
<dbReference type="GO" id="GO:0008270">
    <property type="term" value="F:zinc ion binding"/>
    <property type="evidence" value="ECO:0007669"/>
    <property type="project" value="UniProtKB-KW"/>
</dbReference>
<keyword evidence="1" id="KW-0862">Zinc</keyword>
<dbReference type="InterPro" id="IPR001841">
    <property type="entry name" value="Znf_RING"/>
</dbReference>
<reference evidence="4" key="1">
    <citation type="submission" date="2023-08" db="EMBL/GenBank/DDBJ databases">
        <authorList>
            <person name="Audoor S."/>
            <person name="Bilcke G."/>
        </authorList>
    </citation>
    <scope>NUCLEOTIDE SEQUENCE</scope>
</reference>
<evidence type="ECO:0000256" key="2">
    <source>
        <dbReference type="SAM" id="MobiDB-lite"/>
    </source>
</evidence>
<evidence type="ECO:0000259" key="3">
    <source>
        <dbReference type="PROSITE" id="PS50089"/>
    </source>
</evidence>
<dbReference type="AlphaFoldDB" id="A0AAD2CFH6"/>
<feature type="region of interest" description="Disordered" evidence="2">
    <location>
        <begin position="83"/>
        <end position="102"/>
    </location>
</feature>